<evidence type="ECO:0000259" key="2">
    <source>
        <dbReference type="Pfam" id="PF13191"/>
    </source>
</evidence>
<comment type="caution">
    <text evidence="3">The sequence shown here is derived from an EMBL/GenBank/DDBJ whole genome shotgun (WGS) entry which is preliminary data.</text>
</comment>
<dbReference type="PANTHER" id="PTHR47691">
    <property type="entry name" value="REGULATOR-RELATED"/>
    <property type="match status" value="1"/>
</dbReference>
<evidence type="ECO:0000259" key="1">
    <source>
        <dbReference type="Pfam" id="PF12770"/>
    </source>
</evidence>
<dbReference type="STRING" id="1920490.GCA_001895925_03809"/>
<dbReference type="InterPro" id="IPR027417">
    <property type="entry name" value="P-loop_NTPase"/>
</dbReference>
<dbReference type="Gene3D" id="1.25.40.10">
    <property type="entry name" value="Tetratricopeptide repeat domain"/>
    <property type="match status" value="1"/>
</dbReference>
<organism evidence="3 4">
    <name type="scientific">Phormidesmis priestleyi ULC007</name>
    <dbReference type="NCBI Taxonomy" id="1920490"/>
    <lineage>
        <taxon>Bacteria</taxon>
        <taxon>Bacillati</taxon>
        <taxon>Cyanobacteriota</taxon>
        <taxon>Cyanophyceae</taxon>
        <taxon>Leptolyngbyales</taxon>
        <taxon>Leptolyngbyaceae</taxon>
        <taxon>Phormidesmis</taxon>
    </lineage>
</organism>
<dbReference type="Pfam" id="PF13424">
    <property type="entry name" value="TPR_12"/>
    <property type="match status" value="1"/>
</dbReference>
<dbReference type="InterPro" id="IPR024983">
    <property type="entry name" value="CHAT_dom"/>
</dbReference>
<accession>A0A2T1DHY3</accession>
<dbReference type="EMBL" id="PVWG01000007">
    <property type="protein sequence ID" value="PSB20087.1"/>
    <property type="molecule type" value="Genomic_DNA"/>
</dbReference>
<dbReference type="PRINTS" id="PR00364">
    <property type="entry name" value="DISEASERSIST"/>
</dbReference>
<reference evidence="3 4" key="1">
    <citation type="submission" date="2018-02" db="EMBL/GenBank/DDBJ databases">
        <authorList>
            <person name="Cohen D.B."/>
            <person name="Kent A.D."/>
        </authorList>
    </citation>
    <scope>NUCLEOTIDE SEQUENCE [LARGE SCALE GENOMIC DNA]</scope>
    <source>
        <strain evidence="3 4">ULC007</strain>
    </source>
</reference>
<name>A0A2T1DHY3_9CYAN</name>
<protein>
    <submittedName>
        <fullName evidence="3">CHAT domain-containing protein</fullName>
    </submittedName>
</protein>
<dbReference type="SUPFAM" id="SSF52540">
    <property type="entry name" value="P-loop containing nucleoside triphosphate hydrolases"/>
    <property type="match status" value="1"/>
</dbReference>
<dbReference type="Pfam" id="PF13191">
    <property type="entry name" value="AAA_16"/>
    <property type="match status" value="1"/>
</dbReference>
<evidence type="ECO:0000313" key="4">
    <source>
        <dbReference type="Proteomes" id="UP000238634"/>
    </source>
</evidence>
<feature type="domain" description="Orc1-like AAA ATPase" evidence="2">
    <location>
        <begin position="374"/>
        <end position="490"/>
    </location>
</feature>
<evidence type="ECO:0000313" key="3">
    <source>
        <dbReference type="EMBL" id="PSB20087.1"/>
    </source>
</evidence>
<dbReference type="OrthoDB" id="499447at2"/>
<dbReference type="Gene3D" id="3.40.50.300">
    <property type="entry name" value="P-loop containing nucleotide triphosphate hydrolases"/>
    <property type="match status" value="1"/>
</dbReference>
<dbReference type="PANTHER" id="PTHR47691:SF3">
    <property type="entry name" value="HTH-TYPE TRANSCRIPTIONAL REGULATOR RV0890C-RELATED"/>
    <property type="match status" value="1"/>
</dbReference>
<feature type="domain" description="CHAT" evidence="1">
    <location>
        <begin position="59"/>
        <end position="317"/>
    </location>
</feature>
<gene>
    <name evidence="3" type="ORF">C7B65_08495</name>
</gene>
<dbReference type="Proteomes" id="UP000238634">
    <property type="component" value="Unassembled WGS sequence"/>
</dbReference>
<dbReference type="InterPro" id="IPR011990">
    <property type="entry name" value="TPR-like_helical_dom_sf"/>
</dbReference>
<dbReference type="InterPro" id="IPR041664">
    <property type="entry name" value="AAA_16"/>
</dbReference>
<dbReference type="RefSeq" id="WP_073070882.1">
    <property type="nucleotide sequence ID" value="NZ_MPPI01000009.1"/>
</dbReference>
<dbReference type="Pfam" id="PF12770">
    <property type="entry name" value="CHAT"/>
    <property type="match status" value="1"/>
</dbReference>
<dbReference type="SUPFAM" id="SSF48452">
    <property type="entry name" value="TPR-like"/>
    <property type="match status" value="1"/>
</dbReference>
<dbReference type="AlphaFoldDB" id="A0A2T1DHY3"/>
<keyword evidence="4" id="KW-1185">Reference proteome</keyword>
<reference evidence="3 4" key="2">
    <citation type="submission" date="2018-03" db="EMBL/GenBank/DDBJ databases">
        <title>The ancient ancestry and fast evolution of plastids.</title>
        <authorList>
            <person name="Moore K.R."/>
            <person name="Magnabosco C."/>
            <person name="Momper L."/>
            <person name="Gold D.A."/>
            <person name="Bosak T."/>
            <person name="Fournier G.P."/>
        </authorList>
    </citation>
    <scope>NUCLEOTIDE SEQUENCE [LARGE SCALE GENOMIC DNA]</scope>
    <source>
        <strain evidence="3 4">ULC007</strain>
    </source>
</reference>
<proteinExistence type="predicted"/>
<sequence>MSIFHLDLRLVTDSAAELRYFFDNPNDYERRELLISDIAELIDIAETDYYVRLPKPAREIGQALYRWLDRDRILTQRLSERPSAVAIATDQRFAHLPWEVLHDGQSFLVQRGVMPIRWTGKKPIVASSAPQNREMNLLFMATSPENVSPILDYESEEARILQTAKHQPLSLVVEESGCLDELRQLVADRADSFDVFHLTGHATVQDGQPRFVTETQIGEAHYASATEIARSLANRVPPMVFLSGCHTGQAGKAGEVKSMAESLLESGALAVLGWGNSVRDTEAAAAAEVLYKTLAEGGTVLQAMGLTYQKLLETGARDWHLLRLYVADRLPESLVTRRNTPGRKRSTIAPVQPQFLNPDETDPKKRIKVPTREEFVGRRRQIQRCLRSLSTTQTDYLGVLIHGMGGLGKSSIASRLCDRLSERVPIVWVGHIDQGSLCHRLKDKLSSELRQVVINPRDELRYRLRDVFEAWSGKPFVFVLDDFEHNLDATAMGYELSATVAAVLKALTWAIVETNAPHRIIITCRYDVESAWIESFYRQPMEAMHGADLEKKCDRLKLTSLGTADLQQEAKQRSGGNPLLLEGLSKRLTEPEPKLEATLEDLKPRVLAQSLATQLEENRSLREMLSWGAVFEIPVPRVAMKIVCGAEFERSLEQSISLGLMEVSPNDEVRVPRILSLMVPAIDEAVYAELAKCLYQQWWEEADTSTEEQQIEIHRFALLGKVEAIAAKIASVLANRWNNSARYREAEAISQATLNITDSYLIWHELARSKHYTDVSQAILCYEQASKKSPTGELDKTDQREKAAINHNLAILKADQGYTAEAIVLYDQLIVLWEQIGDMQSKAATLHQKGILKANQGHTAEAFALYIQSLLLDKQIGNIRGRAATLPMVAQLLAEEGRFEPAIKYLQESIAILKRISSPDAQTVERILAHVVQMQNQA</sequence>